<dbReference type="GO" id="GO:0043892">
    <property type="term" value="F:methylglyoxal reductase (NADPH) activity"/>
    <property type="evidence" value="ECO:0007669"/>
    <property type="project" value="UniProtKB-EC"/>
</dbReference>
<dbReference type="InterPro" id="IPR023210">
    <property type="entry name" value="NADP_OxRdtase_dom"/>
</dbReference>
<dbReference type="AlphaFoldDB" id="F0R2G1"/>
<dbReference type="Proteomes" id="UP000007486">
    <property type="component" value="Chromosome"/>
</dbReference>
<evidence type="ECO:0000313" key="9">
    <source>
        <dbReference type="Proteomes" id="UP000007486"/>
    </source>
</evidence>
<feature type="site" description="Lowers pKa of active site Tyr" evidence="6">
    <location>
        <position position="73"/>
    </location>
</feature>
<dbReference type="EMBL" id="CP002530">
    <property type="protein sequence ID" value="ADY36490.1"/>
    <property type="molecule type" value="Genomic_DNA"/>
</dbReference>
<evidence type="ECO:0000256" key="1">
    <source>
        <dbReference type="ARBA" id="ARBA00007905"/>
    </source>
</evidence>
<dbReference type="EC" id="1.1.1.283" evidence="8"/>
<sequence>MEKIKLNNGVEIPILGLGVYQMSKEECENSVCEAIRLGYRSIDTASAYCNEEAVGSGIKKSGIDRKELFITTKLWIKDAGYESARAAVEKSLRKLQTDYLDLYLIHQPYGDVFGAWRAMEEMYKEGKIRAIGLSNFFPDRFMDLTLHNTVVPAVCQMEVHPYCQQIATQQFLGGYDTRLEAWSPFAQNPAIFQDEKLKAIAAKTGKSVAQVILRWLIQRDIIVLTKSTHTERLRENMDVFDFELDADDMATIAKLDTGRSTIFDHRDPACVKMICEAQFDY</sequence>
<dbReference type="PIRSF" id="PIRSF000097">
    <property type="entry name" value="AKR"/>
    <property type="match status" value="1"/>
</dbReference>
<dbReference type="STRING" id="667015.Bacsa_1934"/>
<dbReference type="GO" id="GO:0050580">
    <property type="term" value="F:2,5-didehydrogluconate reductase activity"/>
    <property type="evidence" value="ECO:0007669"/>
    <property type="project" value="UniProtKB-EC"/>
</dbReference>
<protein>
    <submittedName>
        <fullName evidence="8">Methylglyoxal reductase (NADPH-dependent)</fullName>
        <ecNumber evidence="8">1.1.1.274</ecNumber>
        <ecNumber evidence="8">1.1.1.283</ecNumber>
    </submittedName>
</protein>
<gene>
    <name evidence="8" type="ordered locus">Bacsa_1934</name>
</gene>
<dbReference type="FunFam" id="3.20.20.100:FF:000015">
    <property type="entry name" value="Oxidoreductase, aldo/keto reductase family"/>
    <property type="match status" value="1"/>
</dbReference>
<evidence type="ECO:0000259" key="7">
    <source>
        <dbReference type="Pfam" id="PF00248"/>
    </source>
</evidence>
<dbReference type="SUPFAM" id="SSF51430">
    <property type="entry name" value="NAD(P)-linked oxidoreductase"/>
    <property type="match status" value="1"/>
</dbReference>
<dbReference type="Gene3D" id="3.20.20.100">
    <property type="entry name" value="NADP-dependent oxidoreductase domain"/>
    <property type="match status" value="1"/>
</dbReference>
<dbReference type="RefSeq" id="WP_013617921.1">
    <property type="nucleotide sequence ID" value="NC_015164.1"/>
</dbReference>
<keyword evidence="3 8" id="KW-0560">Oxidoreductase</keyword>
<dbReference type="InterPro" id="IPR020471">
    <property type="entry name" value="AKR"/>
</dbReference>
<feature type="binding site" evidence="5">
    <location>
        <position position="106"/>
    </location>
    <ligand>
        <name>substrate</name>
    </ligand>
</feature>
<evidence type="ECO:0000256" key="6">
    <source>
        <dbReference type="PIRSR" id="PIRSR000097-3"/>
    </source>
</evidence>
<feature type="domain" description="NADP-dependent oxidoreductase" evidence="7">
    <location>
        <begin position="21"/>
        <end position="256"/>
    </location>
</feature>
<dbReference type="CDD" id="cd19133">
    <property type="entry name" value="AKR_AKR5F1"/>
    <property type="match status" value="1"/>
</dbReference>
<evidence type="ECO:0000313" key="8">
    <source>
        <dbReference type="EMBL" id="ADY36490.1"/>
    </source>
</evidence>
<comment type="similarity">
    <text evidence="1">Belongs to the aldo/keto reductase family.</text>
</comment>
<organism evidence="8 9">
    <name type="scientific">Phocaeicola salanitronis (strain DSM 18170 / JCM 13657 / CCUG 60908 / BL78)</name>
    <name type="common">Bacteroides salanitronis</name>
    <dbReference type="NCBI Taxonomy" id="667015"/>
    <lineage>
        <taxon>Bacteria</taxon>
        <taxon>Pseudomonadati</taxon>
        <taxon>Bacteroidota</taxon>
        <taxon>Bacteroidia</taxon>
        <taxon>Bacteroidales</taxon>
        <taxon>Bacteroidaceae</taxon>
        <taxon>Phocaeicola</taxon>
    </lineage>
</organism>
<evidence type="ECO:0000256" key="3">
    <source>
        <dbReference type="ARBA" id="ARBA00023002"/>
    </source>
</evidence>
<proteinExistence type="inferred from homology"/>
<feature type="active site" description="Proton donor" evidence="4">
    <location>
        <position position="48"/>
    </location>
</feature>
<dbReference type="PRINTS" id="PR00069">
    <property type="entry name" value="ALDKETRDTASE"/>
</dbReference>
<dbReference type="KEGG" id="bsa:Bacsa_1934"/>
<keyword evidence="9" id="KW-1185">Reference proteome</keyword>
<dbReference type="eggNOG" id="COG0656">
    <property type="taxonomic scope" value="Bacteria"/>
</dbReference>
<keyword evidence="2" id="KW-0521">NADP</keyword>
<dbReference type="InterPro" id="IPR036812">
    <property type="entry name" value="NAD(P)_OxRdtase_dom_sf"/>
</dbReference>
<accession>F0R2G1</accession>
<dbReference type="OrthoDB" id="9804790at2"/>
<dbReference type="HOGENOM" id="CLU_023205_0_1_10"/>
<dbReference type="PANTHER" id="PTHR43827">
    <property type="entry name" value="2,5-DIKETO-D-GLUCONIC ACID REDUCTASE"/>
    <property type="match status" value="1"/>
</dbReference>
<dbReference type="PANTHER" id="PTHR43827:SF3">
    <property type="entry name" value="NADP-DEPENDENT OXIDOREDUCTASE DOMAIN-CONTAINING PROTEIN"/>
    <property type="match status" value="1"/>
</dbReference>
<name>F0R2G1_PHOSB</name>
<dbReference type="InterPro" id="IPR018170">
    <property type="entry name" value="Aldo/ket_reductase_CS"/>
</dbReference>
<dbReference type="EC" id="1.1.1.274" evidence="8"/>
<dbReference type="PROSITE" id="PS00062">
    <property type="entry name" value="ALDOKETO_REDUCTASE_2"/>
    <property type="match status" value="1"/>
</dbReference>
<dbReference type="Pfam" id="PF00248">
    <property type="entry name" value="Aldo_ket_red"/>
    <property type="match status" value="1"/>
</dbReference>
<evidence type="ECO:0000256" key="5">
    <source>
        <dbReference type="PIRSR" id="PIRSR000097-2"/>
    </source>
</evidence>
<reference evidence="8 9" key="1">
    <citation type="journal article" date="2011" name="Stand. Genomic Sci.">
        <title>Complete genome sequence of Bacteroides salanitronis type strain (BL78).</title>
        <authorList>
            <person name="Gronow S."/>
            <person name="Held B."/>
            <person name="Lucas S."/>
            <person name="Lapidus A."/>
            <person name="Del Rio T.G."/>
            <person name="Nolan M."/>
            <person name="Tice H."/>
            <person name="Deshpande S."/>
            <person name="Cheng J.F."/>
            <person name="Pitluck S."/>
            <person name="Liolios K."/>
            <person name="Pagani I."/>
            <person name="Ivanova N."/>
            <person name="Mavromatis K."/>
            <person name="Pati A."/>
            <person name="Tapia R."/>
            <person name="Han C."/>
            <person name="Goodwin L."/>
            <person name="Chen A."/>
            <person name="Palaniappan K."/>
            <person name="Land M."/>
            <person name="Hauser L."/>
            <person name="Chang Y.J."/>
            <person name="Jeffries C.D."/>
            <person name="Brambilla E.M."/>
            <person name="Rohde M."/>
            <person name="Goker M."/>
            <person name="Detter J.C."/>
            <person name="Woyke T."/>
            <person name="Bristow J."/>
            <person name="Markowitz V."/>
            <person name="Hugenholtz P."/>
            <person name="Kyrpides N.C."/>
            <person name="Klenk H.P."/>
            <person name="Eisen J.A."/>
        </authorList>
    </citation>
    <scope>NUCLEOTIDE SEQUENCE [LARGE SCALE GENOMIC DNA]</scope>
    <source>
        <strain evidence="8 9">DSM 18170</strain>
    </source>
</reference>
<dbReference type="PROSITE" id="PS00798">
    <property type="entry name" value="ALDOKETO_REDUCTASE_1"/>
    <property type="match status" value="1"/>
</dbReference>
<evidence type="ECO:0000256" key="4">
    <source>
        <dbReference type="PIRSR" id="PIRSR000097-1"/>
    </source>
</evidence>
<evidence type="ECO:0000256" key="2">
    <source>
        <dbReference type="ARBA" id="ARBA00022857"/>
    </source>
</evidence>